<feature type="compositionally biased region" description="Basic residues" evidence="2">
    <location>
        <begin position="180"/>
        <end position="193"/>
    </location>
</feature>
<feature type="compositionally biased region" description="Basic and acidic residues" evidence="2">
    <location>
        <begin position="126"/>
        <end position="139"/>
    </location>
</feature>
<sequence length="295" mass="33930">MVCVCRGGGSRWRRSLQNFPTRPSRWIPSSPTVLDEIRQLTKTSQRFHRQFFTATKPLVSMICSPSLEANEAALLTLFNLAVMDEAHGRILEPIEKLKGGSRSRTPRPSSKYRDEYRGYKRRSRSRSRDKYYGRDRDCYRSMTRNSSRSPDYHRRHGRGRYDDDYDDEISPSRYSVRTRSPPRRSRSPSRSRSPKGGGNEKASASSPHSHGRADSRSPLQCFDSDNFFHQIEATVLMALLHLAPETFDLFDDLVVLSEGHVVYEGQREQLLQLFDSLGFQKPLRKGTADLILRGI</sequence>
<organism evidence="3 4">
    <name type="scientific">Lactuca saligna</name>
    <name type="common">Willowleaf lettuce</name>
    <dbReference type="NCBI Taxonomy" id="75948"/>
    <lineage>
        <taxon>Eukaryota</taxon>
        <taxon>Viridiplantae</taxon>
        <taxon>Streptophyta</taxon>
        <taxon>Embryophyta</taxon>
        <taxon>Tracheophyta</taxon>
        <taxon>Spermatophyta</taxon>
        <taxon>Magnoliopsida</taxon>
        <taxon>eudicotyledons</taxon>
        <taxon>Gunneridae</taxon>
        <taxon>Pentapetalae</taxon>
        <taxon>asterids</taxon>
        <taxon>campanulids</taxon>
        <taxon>Asterales</taxon>
        <taxon>Asteraceae</taxon>
        <taxon>Cichorioideae</taxon>
        <taxon>Cichorieae</taxon>
        <taxon>Lactucinae</taxon>
        <taxon>Lactuca</taxon>
    </lineage>
</organism>
<feature type="region of interest" description="Disordered" evidence="2">
    <location>
        <begin position="97"/>
        <end position="216"/>
    </location>
</feature>
<reference evidence="3" key="1">
    <citation type="submission" date="2023-04" db="EMBL/GenBank/DDBJ databases">
        <authorList>
            <person name="Vijverberg K."/>
            <person name="Xiong W."/>
            <person name="Schranz E."/>
        </authorList>
    </citation>
    <scope>NUCLEOTIDE SEQUENCE</scope>
</reference>
<gene>
    <name evidence="3" type="ORF">LSALG_LOCUS37658</name>
</gene>
<name>A0AA35ZV72_LACSI</name>
<dbReference type="Proteomes" id="UP001177003">
    <property type="component" value="Chromosome 8"/>
</dbReference>
<evidence type="ECO:0000256" key="2">
    <source>
        <dbReference type="SAM" id="MobiDB-lite"/>
    </source>
</evidence>
<keyword evidence="1" id="KW-0813">Transport</keyword>
<evidence type="ECO:0000313" key="4">
    <source>
        <dbReference type="Proteomes" id="UP001177003"/>
    </source>
</evidence>
<dbReference type="PANTHER" id="PTHR19241">
    <property type="entry name" value="ATP-BINDING CASSETTE TRANSPORTER"/>
    <property type="match status" value="1"/>
</dbReference>
<evidence type="ECO:0000256" key="1">
    <source>
        <dbReference type="ARBA" id="ARBA00022448"/>
    </source>
</evidence>
<dbReference type="AlphaFoldDB" id="A0AA35ZV72"/>
<dbReference type="EMBL" id="OX465084">
    <property type="protein sequence ID" value="CAI9298924.1"/>
    <property type="molecule type" value="Genomic_DNA"/>
</dbReference>
<protein>
    <submittedName>
        <fullName evidence="3">Uncharacterized protein</fullName>
    </submittedName>
</protein>
<keyword evidence="4" id="KW-1185">Reference proteome</keyword>
<evidence type="ECO:0000313" key="3">
    <source>
        <dbReference type="EMBL" id="CAI9298924.1"/>
    </source>
</evidence>
<accession>A0AA35ZV72</accession>
<proteinExistence type="predicted"/>